<dbReference type="GO" id="GO:0005576">
    <property type="term" value="C:extracellular region"/>
    <property type="evidence" value="ECO:0007669"/>
    <property type="project" value="UniProtKB-SubCell"/>
</dbReference>
<evidence type="ECO:0000256" key="5">
    <source>
        <dbReference type="SAM" id="SignalP"/>
    </source>
</evidence>
<gene>
    <name evidence="6" type="ORF">MELIAE_LOCUS13290</name>
</gene>
<proteinExistence type="inferred from homology"/>
<keyword evidence="3" id="KW-0964">Secreted</keyword>
<keyword evidence="4 5" id="KW-0732">Signal</keyword>
<evidence type="ECO:0000256" key="1">
    <source>
        <dbReference type="ARBA" id="ARBA00004613"/>
    </source>
</evidence>
<dbReference type="InterPro" id="IPR011042">
    <property type="entry name" value="6-blade_b-propeller_TolB-like"/>
</dbReference>
<evidence type="ECO:0008006" key="8">
    <source>
        <dbReference type="Google" id="ProtNLM"/>
    </source>
</evidence>
<name>A0A9P0BK55_BRAAE</name>
<comment type="similarity">
    <text evidence="2">Belongs to the major royal jelly protein family.</text>
</comment>
<evidence type="ECO:0000313" key="6">
    <source>
        <dbReference type="EMBL" id="CAH0564842.1"/>
    </source>
</evidence>
<dbReference type="PRINTS" id="PR01366">
    <property type="entry name" value="ROYALJELLY"/>
</dbReference>
<dbReference type="PANTHER" id="PTHR10009:SF12">
    <property type="entry name" value="LD43175P"/>
    <property type="match status" value="1"/>
</dbReference>
<evidence type="ECO:0000256" key="4">
    <source>
        <dbReference type="ARBA" id="ARBA00022729"/>
    </source>
</evidence>
<organism evidence="6 7">
    <name type="scientific">Brassicogethes aeneus</name>
    <name type="common">Rape pollen beetle</name>
    <name type="synonym">Meligethes aeneus</name>
    <dbReference type="NCBI Taxonomy" id="1431903"/>
    <lineage>
        <taxon>Eukaryota</taxon>
        <taxon>Metazoa</taxon>
        <taxon>Ecdysozoa</taxon>
        <taxon>Arthropoda</taxon>
        <taxon>Hexapoda</taxon>
        <taxon>Insecta</taxon>
        <taxon>Pterygota</taxon>
        <taxon>Neoptera</taxon>
        <taxon>Endopterygota</taxon>
        <taxon>Coleoptera</taxon>
        <taxon>Polyphaga</taxon>
        <taxon>Cucujiformia</taxon>
        <taxon>Nitidulidae</taxon>
        <taxon>Meligethinae</taxon>
        <taxon>Brassicogethes</taxon>
    </lineage>
</organism>
<dbReference type="AlphaFoldDB" id="A0A9P0BK55"/>
<dbReference type="PANTHER" id="PTHR10009">
    <property type="entry name" value="PROTEIN YELLOW-RELATED"/>
    <property type="match status" value="1"/>
</dbReference>
<dbReference type="EMBL" id="OV121140">
    <property type="protein sequence ID" value="CAH0564842.1"/>
    <property type="molecule type" value="Genomic_DNA"/>
</dbReference>
<evidence type="ECO:0000313" key="7">
    <source>
        <dbReference type="Proteomes" id="UP001154078"/>
    </source>
</evidence>
<dbReference type="Proteomes" id="UP001154078">
    <property type="component" value="Chromosome 9"/>
</dbReference>
<dbReference type="InterPro" id="IPR017996">
    <property type="entry name" value="MRJP/yellow-related"/>
</dbReference>
<evidence type="ECO:0000256" key="2">
    <source>
        <dbReference type="ARBA" id="ARBA00009127"/>
    </source>
</evidence>
<accession>A0A9P0BK55</accession>
<reference evidence="6" key="1">
    <citation type="submission" date="2021-12" db="EMBL/GenBank/DDBJ databases">
        <authorList>
            <person name="King R."/>
        </authorList>
    </citation>
    <scope>NUCLEOTIDE SEQUENCE</scope>
</reference>
<sequence>MYLIWCTLFLASQINAMDNLRVAFEWKVVDFLYPSQEERSLALQNKAFIPENNIPMGLEVYKDRLFITIPRWRPGVGASLAYIYLNDTLDNPVLRPYPNWEAHKMRSNDESPEIVSPFRIRADQCGRLWVLDTGFTDIAEDTLRDLRPPRLLVYDLHNDELLRTHTIPLDQKNNDSFFANIAVEDHDCEDSYAYLADLNKPGLVVYSWKSQSSWLVKNNYFHFDPLAGALNVSGVEFVWSDGIFGLALSGPDSEGFSTLFFHPMISYNEYSVSTRILRNETLASRSFHEFKLLGSRGPRSQSGASFFHKKSNVLFYALINLNAVACWRTTNPHYDMISQGRIFMSNETMVFPNDIKVDNEDNVWVLSDKLPIFLYKNLDYNEVNFRILTAKVADAIRGTTCDSKLVVIPTIVDKIKPIMKNNELMMNTNGNSNNMNTNRDMRSSSNRIYHTTFVLVSLTVFAILY</sequence>
<feature type="chain" id="PRO_5040363744" description="Protein yellow" evidence="5">
    <location>
        <begin position="17"/>
        <end position="465"/>
    </location>
</feature>
<dbReference type="Gene3D" id="2.120.10.30">
    <property type="entry name" value="TolB, C-terminal domain"/>
    <property type="match status" value="1"/>
</dbReference>
<dbReference type="OrthoDB" id="7776143at2759"/>
<comment type="subcellular location">
    <subcellularLocation>
        <location evidence="1">Secreted</location>
    </subcellularLocation>
</comment>
<evidence type="ECO:0000256" key="3">
    <source>
        <dbReference type="ARBA" id="ARBA00022525"/>
    </source>
</evidence>
<feature type="signal peptide" evidence="5">
    <location>
        <begin position="1"/>
        <end position="16"/>
    </location>
</feature>
<dbReference type="Pfam" id="PF03022">
    <property type="entry name" value="MRJP"/>
    <property type="match status" value="1"/>
</dbReference>
<protein>
    <recommendedName>
        <fullName evidence="8">Protein yellow</fullName>
    </recommendedName>
</protein>
<keyword evidence="7" id="KW-1185">Reference proteome</keyword>